<dbReference type="GO" id="GO:0006355">
    <property type="term" value="P:regulation of DNA-templated transcription"/>
    <property type="evidence" value="ECO:0007669"/>
    <property type="project" value="InterPro"/>
</dbReference>
<gene>
    <name evidence="1" type="ORF">VC34_09460</name>
</gene>
<dbReference type="EMBL" id="LACD01000008">
    <property type="protein sequence ID" value="KJZ45744.1"/>
    <property type="molecule type" value="Genomic_DNA"/>
</dbReference>
<proteinExistence type="predicted"/>
<reference evidence="1 2" key="1">
    <citation type="submission" date="2015-03" db="EMBL/GenBank/DDBJ databases">
        <title>Comparative genomics of Pseudomonas insights into diversity of traits involved in vanlence and defense.</title>
        <authorList>
            <person name="Qin Y."/>
        </authorList>
    </citation>
    <scope>NUCLEOTIDE SEQUENCE [LARGE SCALE GENOMIC DNA]</scope>
    <source>
        <strain evidence="1 2">C3</strain>
    </source>
</reference>
<dbReference type="RefSeq" id="WP_046046275.1">
    <property type="nucleotide sequence ID" value="NZ_LACD01000008.1"/>
</dbReference>
<evidence type="ECO:0000313" key="2">
    <source>
        <dbReference type="Proteomes" id="UP000033500"/>
    </source>
</evidence>
<accession>A0A0F4TNV8</accession>
<evidence type="ECO:0000313" key="1">
    <source>
        <dbReference type="EMBL" id="KJZ45744.1"/>
    </source>
</evidence>
<dbReference type="InterPro" id="IPR010985">
    <property type="entry name" value="Ribbon_hlx_hlx"/>
</dbReference>
<dbReference type="SUPFAM" id="SSF47598">
    <property type="entry name" value="Ribbon-helix-helix"/>
    <property type="match status" value="1"/>
</dbReference>
<name>A0A0F4TNV8_PSEFL</name>
<dbReference type="PATRIC" id="fig|294.131.peg.6133"/>
<dbReference type="Proteomes" id="UP000033500">
    <property type="component" value="Unassembled WGS sequence"/>
</dbReference>
<sequence length="64" mass="7585">MARVILEIDTQLYRLLKSSAETHHLSLEEECCRRLEGAERRSRYLQALLAELRAEDEQRRANSR</sequence>
<organism evidence="1 2">
    <name type="scientific">Pseudomonas fluorescens</name>
    <dbReference type="NCBI Taxonomy" id="294"/>
    <lineage>
        <taxon>Bacteria</taxon>
        <taxon>Pseudomonadati</taxon>
        <taxon>Pseudomonadota</taxon>
        <taxon>Gammaproteobacteria</taxon>
        <taxon>Pseudomonadales</taxon>
        <taxon>Pseudomonadaceae</taxon>
        <taxon>Pseudomonas</taxon>
    </lineage>
</organism>
<comment type="caution">
    <text evidence="1">The sequence shown here is derived from an EMBL/GenBank/DDBJ whole genome shotgun (WGS) entry which is preliminary data.</text>
</comment>
<dbReference type="AlphaFoldDB" id="A0A0F4TNV8"/>
<protein>
    <submittedName>
        <fullName evidence="1">Uncharacterized protein</fullName>
    </submittedName>
</protein>